<protein>
    <submittedName>
        <fullName evidence="1">Uncharacterized protein</fullName>
    </submittedName>
</protein>
<gene>
    <name evidence="1" type="ORF">NCTC10696_01771</name>
</gene>
<proteinExistence type="predicted"/>
<dbReference type="AlphaFoldDB" id="A0AAX3I3Z9"/>
<sequence>MTFRISGLSPEPFKALFGLSDPELDSLNIKRYRVDIRPGFPNKHQSMW</sequence>
<organism evidence="1 2">
    <name type="scientific">Pseudomonas synxantha</name>
    <dbReference type="NCBI Taxonomy" id="47883"/>
    <lineage>
        <taxon>Bacteria</taxon>
        <taxon>Pseudomonadati</taxon>
        <taxon>Pseudomonadota</taxon>
        <taxon>Gammaproteobacteria</taxon>
        <taxon>Pseudomonadales</taxon>
        <taxon>Pseudomonadaceae</taxon>
        <taxon>Pseudomonas</taxon>
    </lineage>
</organism>
<dbReference type="Proteomes" id="UP000306562">
    <property type="component" value="Chromosome"/>
</dbReference>
<accession>A0AAX3I3Z9</accession>
<reference evidence="1 2" key="1">
    <citation type="submission" date="2019-05" db="EMBL/GenBank/DDBJ databases">
        <authorList>
            <consortium name="Pathogen Informatics"/>
        </authorList>
    </citation>
    <scope>NUCLEOTIDE SEQUENCE [LARGE SCALE GENOMIC DNA]</scope>
    <source>
        <strain evidence="1 2">NCTC10696</strain>
    </source>
</reference>
<name>A0AAX3I3Z9_9PSED</name>
<dbReference type="EMBL" id="LR590482">
    <property type="protein sequence ID" value="VTQ96073.1"/>
    <property type="molecule type" value="Genomic_DNA"/>
</dbReference>
<evidence type="ECO:0000313" key="1">
    <source>
        <dbReference type="EMBL" id="VTQ96073.1"/>
    </source>
</evidence>
<evidence type="ECO:0000313" key="2">
    <source>
        <dbReference type="Proteomes" id="UP000306562"/>
    </source>
</evidence>